<keyword evidence="4" id="KW-1185">Reference proteome</keyword>
<proteinExistence type="predicted"/>
<dbReference type="PIRSF" id="PIRSF001221">
    <property type="entry name" value="Amidase_fungi"/>
    <property type="match status" value="1"/>
</dbReference>
<dbReference type="InterPro" id="IPR020556">
    <property type="entry name" value="Amidase_CS"/>
</dbReference>
<dbReference type="PANTHER" id="PTHR43372">
    <property type="entry name" value="FATTY-ACID AMIDE HYDROLASE"/>
    <property type="match status" value="1"/>
</dbReference>
<dbReference type="GO" id="GO:0004040">
    <property type="term" value="F:amidase activity"/>
    <property type="evidence" value="ECO:0007669"/>
    <property type="project" value="UniProtKB-EC"/>
</dbReference>
<accession>A0A6G9YHG5</accession>
<organism evidence="3 4">
    <name type="scientific">Nocardia arthritidis</name>
    <dbReference type="NCBI Taxonomy" id="228602"/>
    <lineage>
        <taxon>Bacteria</taxon>
        <taxon>Bacillati</taxon>
        <taxon>Actinomycetota</taxon>
        <taxon>Actinomycetes</taxon>
        <taxon>Mycobacteriales</taxon>
        <taxon>Nocardiaceae</taxon>
        <taxon>Nocardia</taxon>
    </lineage>
</organism>
<evidence type="ECO:0000313" key="4">
    <source>
        <dbReference type="Proteomes" id="UP000503540"/>
    </source>
</evidence>
<dbReference type="Gene3D" id="3.90.1300.10">
    <property type="entry name" value="Amidase signature (AS) domain"/>
    <property type="match status" value="1"/>
</dbReference>
<feature type="domain" description="Amidase" evidence="2">
    <location>
        <begin position="68"/>
        <end position="508"/>
    </location>
</feature>
<name>A0A6G9YHG5_9NOCA</name>
<keyword evidence="3" id="KW-0378">Hydrolase</keyword>
<sequence length="528" mass="56577">MASDVRTTIRRNDFQNPRSVYMIGAAGRGSPAVHENPGMRGGFMAGPEFATLREQVAALRAKAISATELLELTIARIEKFDDKVNAVVVRDFDRARAAAKQADMALARGEFAPLLGVPVAVKESLNVAGLPTTWGYPDAKGWLPAEDAALVTRVKDAGGVIIGKTNVPRSLHDWQSYNDIYGTTNNPWDLTRSPGGSSGGSSAALAAGYVSLALGSDIGGSLRVPAHFCGIFAHKPSRTLLPGRGNTPPRTPALPAPQDLPVVGAMTRSAADLTMATLLLAGPDEVEAVAYQLALPRPRGAEFGDFRVLIVDTHPLLPTATVIRDGFDRIARGLERAGATVARHSELLPDLTLTAKTYLTLLLSQFGADLPVDAYRMRQTAAAEIPPDDETLAAVMGRAFVASHGDWIKADRIRTGLAAEWRRLFGEFDVVLCPVTPTPAFPHDHSDMHTRTIEIDGTTYPYNYHLVWASIATLIGLPATAAPIGHTPEGLPYGMQIIGPYLEDHTTLRFAELVEQEFGSFTPPPGFA</sequence>
<dbReference type="InterPro" id="IPR052739">
    <property type="entry name" value="FAAH2"/>
</dbReference>
<dbReference type="InterPro" id="IPR023631">
    <property type="entry name" value="Amidase_dom"/>
</dbReference>
<dbReference type="NCBIfam" id="NF004816">
    <property type="entry name" value="PRK06170.1"/>
    <property type="match status" value="1"/>
</dbReference>
<dbReference type="AlphaFoldDB" id="A0A6G9YHG5"/>
<feature type="region of interest" description="Disordered" evidence="1">
    <location>
        <begin position="240"/>
        <end position="259"/>
    </location>
</feature>
<dbReference type="SUPFAM" id="SSF75304">
    <property type="entry name" value="Amidase signature (AS) enzymes"/>
    <property type="match status" value="1"/>
</dbReference>
<gene>
    <name evidence="3" type="ORF">F5544_23180</name>
</gene>
<evidence type="ECO:0000313" key="3">
    <source>
        <dbReference type="EMBL" id="QIS12497.1"/>
    </source>
</evidence>
<dbReference type="PROSITE" id="PS00571">
    <property type="entry name" value="AMIDASES"/>
    <property type="match status" value="1"/>
</dbReference>
<dbReference type="EC" id="3.5.1.4" evidence="3"/>
<dbReference type="EMBL" id="CP046172">
    <property type="protein sequence ID" value="QIS12497.1"/>
    <property type="molecule type" value="Genomic_DNA"/>
</dbReference>
<dbReference type="GO" id="GO:0012505">
    <property type="term" value="C:endomembrane system"/>
    <property type="evidence" value="ECO:0007669"/>
    <property type="project" value="TreeGrafter"/>
</dbReference>
<evidence type="ECO:0000256" key="1">
    <source>
        <dbReference type="SAM" id="MobiDB-lite"/>
    </source>
</evidence>
<dbReference type="InterPro" id="IPR036928">
    <property type="entry name" value="AS_sf"/>
</dbReference>
<protein>
    <submittedName>
        <fullName evidence="3">Amidase</fullName>
        <ecNumber evidence="3">3.5.1.4</ecNumber>
    </submittedName>
</protein>
<dbReference type="PANTHER" id="PTHR43372:SF4">
    <property type="entry name" value="FATTY-ACID AMIDE HYDROLASE 2"/>
    <property type="match status" value="1"/>
</dbReference>
<evidence type="ECO:0000259" key="2">
    <source>
        <dbReference type="Pfam" id="PF01425"/>
    </source>
</evidence>
<dbReference type="Pfam" id="PF01425">
    <property type="entry name" value="Amidase"/>
    <property type="match status" value="1"/>
</dbReference>
<dbReference type="KEGG" id="nah:F5544_23180"/>
<reference evidence="3 4" key="1">
    <citation type="journal article" date="2019" name="ACS Chem. Biol.">
        <title>Identification and Mobilization of a Cryptic Antibiotic Biosynthesis Gene Locus from a Human-Pathogenic Nocardia Isolate.</title>
        <authorList>
            <person name="Herisse M."/>
            <person name="Ishida K."/>
            <person name="Porter J.L."/>
            <person name="Howden B."/>
            <person name="Hertweck C."/>
            <person name="Stinear T.P."/>
            <person name="Pidot S.J."/>
        </authorList>
    </citation>
    <scope>NUCLEOTIDE SEQUENCE [LARGE SCALE GENOMIC DNA]</scope>
    <source>
        <strain evidence="3 4">AUSMDU00012717</strain>
    </source>
</reference>
<dbReference type="Proteomes" id="UP000503540">
    <property type="component" value="Chromosome"/>
</dbReference>